<dbReference type="EMBL" id="VVYX01000012">
    <property type="protein sequence ID" value="KAA5419023.1"/>
    <property type="molecule type" value="Genomic_DNA"/>
</dbReference>
<gene>
    <name evidence="1" type="ORF">F2Y87_11765</name>
</gene>
<accession>A0A6L3K2V6</accession>
<dbReference type="AlphaFoldDB" id="A0A6L3K2V6"/>
<organism evidence="1 2">
    <name type="scientific">Bacteroides cellulosilyticus</name>
    <dbReference type="NCBI Taxonomy" id="246787"/>
    <lineage>
        <taxon>Bacteria</taxon>
        <taxon>Pseudomonadati</taxon>
        <taxon>Bacteroidota</taxon>
        <taxon>Bacteroidia</taxon>
        <taxon>Bacteroidales</taxon>
        <taxon>Bacteroidaceae</taxon>
        <taxon>Bacteroides</taxon>
    </lineage>
</organism>
<dbReference type="RefSeq" id="WP_149946840.1">
    <property type="nucleotide sequence ID" value="NZ_JBBNMF010000017.1"/>
</dbReference>
<name>A0A6L3K2V6_9BACE</name>
<proteinExistence type="predicted"/>
<dbReference type="Gene3D" id="1.10.3210.10">
    <property type="entry name" value="Hypothetical protein af1432"/>
    <property type="match status" value="1"/>
</dbReference>
<evidence type="ECO:0000313" key="1">
    <source>
        <dbReference type="EMBL" id="KAA5419023.1"/>
    </source>
</evidence>
<evidence type="ECO:0000313" key="2">
    <source>
        <dbReference type="Proteomes" id="UP000482653"/>
    </source>
</evidence>
<dbReference type="Proteomes" id="UP000482653">
    <property type="component" value="Unassembled WGS sequence"/>
</dbReference>
<protein>
    <submittedName>
        <fullName evidence="1">Uncharacterized protein</fullName>
    </submittedName>
</protein>
<reference evidence="1 2" key="1">
    <citation type="journal article" date="2019" name="Nat. Med.">
        <title>A library of human gut bacterial isolates paired with longitudinal multiomics data enables mechanistic microbiome research.</title>
        <authorList>
            <person name="Poyet M."/>
            <person name="Groussin M."/>
            <person name="Gibbons S.M."/>
            <person name="Avila-Pacheco J."/>
            <person name="Jiang X."/>
            <person name="Kearney S.M."/>
            <person name="Perrotta A.R."/>
            <person name="Berdy B."/>
            <person name="Zhao S."/>
            <person name="Lieberman T.D."/>
            <person name="Swanson P.K."/>
            <person name="Smith M."/>
            <person name="Roesemann S."/>
            <person name="Alexander J.E."/>
            <person name="Rich S.A."/>
            <person name="Livny J."/>
            <person name="Vlamakis H."/>
            <person name="Clish C."/>
            <person name="Bullock K."/>
            <person name="Deik A."/>
            <person name="Scott J."/>
            <person name="Pierce K.A."/>
            <person name="Xavier R.J."/>
            <person name="Alm E.J."/>
        </authorList>
    </citation>
    <scope>NUCLEOTIDE SEQUENCE [LARGE SCALE GENOMIC DNA]</scope>
    <source>
        <strain evidence="1 2">BIOML-A8</strain>
    </source>
</reference>
<comment type="caution">
    <text evidence="1">The sequence shown here is derived from an EMBL/GenBank/DDBJ whole genome shotgun (WGS) entry which is preliminary data.</text>
</comment>
<sequence length="276" mass="32445">MELDADFIAFCKQSVALEQRMAKQAGKRLNEAMRNNIQDINVLDRIADQLLDTMSGLSGTGERTYMKYIKYLGTFNPQAAKETKDAYEDIMGYKIHVAYAAARLAKELHKGQVDQAGKDYFEEHLSTVGRNGFDWKEKTVGFLFNVAEDTGHTVKEIIRKLKAILDDWEKNKEKHDWIYEFEDIVGSFPNEKYHKLTKQEWDEIEEALDLMDFRTTTNRETYIERFRGHRLAIKVKLNDLQYNMDITRILHPTDKDLARMERHKKEYYLLLKMLAD</sequence>